<evidence type="ECO:0000259" key="7">
    <source>
        <dbReference type="PROSITE" id="PS50850"/>
    </source>
</evidence>
<feature type="transmembrane region" description="Helical" evidence="6">
    <location>
        <begin position="330"/>
        <end position="354"/>
    </location>
</feature>
<dbReference type="PANTHER" id="PTHR43124">
    <property type="entry name" value="PURINE EFFLUX PUMP PBUE"/>
    <property type="match status" value="1"/>
</dbReference>
<feature type="domain" description="Major facilitator superfamily (MFS) profile" evidence="7">
    <location>
        <begin position="38"/>
        <end position="422"/>
    </location>
</feature>
<feature type="transmembrane region" description="Helical" evidence="6">
    <location>
        <begin position="162"/>
        <end position="182"/>
    </location>
</feature>
<evidence type="ECO:0000256" key="1">
    <source>
        <dbReference type="ARBA" id="ARBA00004651"/>
    </source>
</evidence>
<dbReference type="SUPFAM" id="SSF103473">
    <property type="entry name" value="MFS general substrate transporter"/>
    <property type="match status" value="1"/>
</dbReference>
<evidence type="ECO:0000313" key="8">
    <source>
        <dbReference type="EMBL" id="QEH33108.1"/>
    </source>
</evidence>
<evidence type="ECO:0000256" key="6">
    <source>
        <dbReference type="SAM" id="Phobius"/>
    </source>
</evidence>
<keyword evidence="4 6" id="KW-1133">Transmembrane helix</keyword>
<accession>A0A5B9VXT6</accession>
<feature type="transmembrane region" description="Helical" evidence="6">
    <location>
        <begin position="36"/>
        <end position="59"/>
    </location>
</feature>
<feature type="transmembrane region" description="Helical" evidence="6">
    <location>
        <begin position="397"/>
        <end position="418"/>
    </location>
</feature>
<keyword evidence="3 6" id="KW-0812">Transmembrane</keyword>
<proteinExistence type="predicted"/>
<dbReference type="Gene3D" id="1.20.1250.20">
    <property type="entry name" value="MFS general substrate transporter like domains"/>
    <property type="match status" value="1"/>
</dbReference>
<dbReference type="GO" id="GO:0022857">
    <property type="term" value="F:transmembrane transporter activity"/>
    <property type="evidence" value="ECO:0007669"/>
    <property type="project" value="InterPro"/>
</dbReference>
<feature type="transmembrane region" description="Helical" evidence="6">
    <location>
        <begin position="243"/>
        <end position="266"/>
    </location>
</feature>
<feature type="transmembrane region" description="Helical" evidence="6">
    <location>
        <begin position="104"/>
        <end position="123"/>
    </location>
</feature>
<keyword evidence="5 6" id="KW-0472">Membrane</keyword>
<dbReference type="PANTHER" id="PTHR43124:SF3">
    <property type="entry name" value="CHLORAMPHENICOL EFFLUX PUMP RV0191"/>
    <property type="match status" value="1"/>
</dbReference>
<dbReference type="InterPro" id="IPR050189">
    <property type="entry name" value="MFS_Efflux_Transporters"/>
</dbReference>
<reference evidence="8 9" key="1">
    <citation type="submission" date="2019-08" db="EMBL/GenBank/DDBJ databases">
        <title>Deep-cultivation of Planctomycetes and their phenomic and genomic characterization uncovers novel biology.</title>
        <authorList>
            <person name="Wiegand S."/>
            <person name="Jogler M."/>
            <person name="Boedeker C."/>
            <person name="Pinto D."/>
            <person name="Vollmers J."/>
            <person name="Rivas-Marin E."/>
            <person name="Kohn T."/>
            <person name="Peeters S.H."/>
            <person name="Heuer A."/>
            <person name="Rast P."/>
            <person name="Oberbeckmann S."/>
            <person name="Bunk B."/>
            <person name="Jeske O."/>
            <person name="Meyerdierks A."/>
            <person name="Storesund J.E."/>
            <person name="Kallscheuer N."/>
            <person name="Luecker S."/>
            <person name="Lage O.M."/>
            <person name="Pohl T."/>
            <person name="Merkel B.J."/>
            <person name="Hornburger P."/>
            <person name="Mueller R.-W."/>
            <person name="Bruemmer F."/>
            <person name="Labrenz M."/>
            <person name="Spormann A.M."/>
            <person name="Op den Camp H."/>
            <person name="Overmann J."/>
            <person name="Amann R."/>
            <person name="Jetten M.S.M."/>
            <person name="Mascher T."/>
            <person name="Medema M.H."/>
            <person name="Devos D.P."/>
            <person name="Kaster A.-K."/>
            <person name="Ovreas L."/>
            <person name="Rohde M."/>
            <person name="Galperin M.Y."/>
            <person name="Jogler C."/>
        </authorList>
    </citation>
    <scope>NUCLEOTIDE SEQUENCE [LARGE SCALE GENOMIC DNA]</scope>
    <source>
        <strain evidence="8 9">OJF2</strain>
    </source>
</reference>
<dbReference type="PROSITE" id="PS50850">
    <property type="entry name" value="MFS"/>
    <property type="match status" value="1"/>
</dbReference>
<feature type="transmembrane region" description="Helical" evidence="6">
    <location>
        <begin position="194"/>
        <end position="212"/>
    </location>
</feature>
<evidence type="ECO:0000256" key="3">
    <source>
        <dbReference type="ARBA" id="ARBA00022692"/>
    </source>
</evidence>
<dbReference type="Pfam" id="PF07690">
    <property type="entry name" value="MFS_1"/>
    <property type="match status" value="1"/>
</dbReference>
<gene>
    <name evidence="8" type="primary">ydhP</name>
    <name evidence="8" type="ORF">OJF2_16050</name>
</gene>
<organism evidence="8 9">
    <name type="scientific">Aquisphaera giovannonii</name>
    <dbReference type="NCBI Taxonomy" id="406548"/>
    <lineage>
        <taxon>Bacteria</taxon>
        <taxon>Pseudomonadati</taxon>
        <taxon>Planctomycetota</taxon>
        <taxon>Planctomycetia</taxon>
        <taxon>Isosphaerales</taxon>
        <taxon>Isosphaeraceae</taxon>
        <taxon>Aquisphaera</taxon>
    </lineage>
</organism>
<dbReference type="CDD" id="cd17324">
    <property type="entry name" value="MFS_NepI_like"/>
    <property type="match status" value="1"/>
</dbReference>
<feature type="transmembrane region" description="Helical" evidence="6">
    <location>
        <begin position="278"/>
        <end position="294"/>
    </location>
</feature>
<comment type="subcellular location">
    <subcellularLocation>
        <location evidence="1">Cell membrane</location>
        <topology evidence="1">Multi-pass membrane protein</topology>
    </subcellularLocation>
</comment>
<evidence type="ECO:0000313" key="9">
    <source>
        <dbReference type="Proteomes" id="UP000324233"/>
    </source>
</evidence>
<feature type="transmembrane region" description="Helical" evidence="6">
    <location>
        <begin position="71"/>
        <end position="92"/>
    </location>
</feature>
<evidence type="ECO:0000256" key="4">
    <source>
        <dbReference type="ARBA" id="ARBA00022989"/>
    </source>
</evidence>
<dbReference type="InterPro" id="IPR020846">
    <property type="entry name" value="MFS_dom"/>
</dbReference>
<dbReference type="GO" id="GO:0005886">
    <property type="term" value="C:plasma membrane"/>
    <property type="evidence" value="ECO:0007669"/>
    <property type="project" value="UniProtKB-SubCell"/>
</dbReference>
<keyword evidence="2" id="KW-1003">Cell membrane</keyword>
<dbReference type="KEGG" id="agv:OJF2_16050"/>
<dbReference type="Proteomes" id="UP000324233">
    <property type="component" value="Chromosome"/>
</dbReference>
<dbReference type="InterPro" id="IPR036259">
    <property type="entry name" value="MFS_trans_sf"/>
</dbReference>
<sequence>MPHEGSPMDDGAEAGPALRERPPVGLESDGLQRHEIVLLLILASIQFISIVDFMVVMPLGPQLERKLELDASRFGLIVSAYTVSAGIAAVLASTILDRFDRKRAFLALFIGFLLGTLLCGLSDSYMTLLLARIATGAFGGILGGMALAIVGDVFPESRRGRATGVLMSAFALASVMGVPICLELGTRFGWQSPFLALAALGVPILALAVYRLPRMSGHLKGQVRSRPLAQVLETFSRPNHLRAFLFTFTLMFGAFAVIPYMSLYLVGNAGIAEAQLPWIYFTGGLLTLFGAPIAGRMADRVGKQPVYRIMGVAVSVMMLVTTNLPRVSLAVAAVCTGVFMFCNAGRMVAGMAIVTGSVEPRRRGGFMSANSAVQHLAAGIGAWVGGKIIESGPGGSIAHYGRVGLLAVAATMLTLWLVGKVRVLSDAPAATLTAAE</sequence>
<evidence type="ECO:0000256" key="5">
    <source>
        <dbReference type="ARBA" id="ARBA00023136"/>
    </source>
</evidence>
<keyword evidence="9" id="KW-1185">Reference proteome</keyword>
<feature type="transmembrane region" description="Helical" evidence="6">
    <location>
        <begin position="129"/>
        <end position="150"/>
    </location>
</feature>
<dbReference type="AlphaFoldDB" id="A0A5B9VXT6"/>
<name>A0A5B9VXT6_9BACT</name>
<protein>
    <submittedName>
        <fullName evidence="8">Inner membrane transport protein YdhP</fullName>
    </submittedName>
</protein>
<dbReference type="InterPro" id="IPR011701">
    <property type="entry name" value="MFS"/>
</dbReference>
<evidence type="ECO:0000256" key="2">
    <source>
        <dbReference type="ARBA" id="ARBA00022475"/>
    </source>
</evidence>
<dbReference type="EMBL" id="CP042997">
    <property type="protein sequence ID" value="QEH33108.1"/>
    <property type="molecule type" value="Genomic_DNA"/>
</dbReference>